<name>A0A8S3YCS7_9EUPU</name>
<reference evidence="2" key="1">
    <citation type="submission" date="2021-04" db="EMBL/GenBank/DDBJ databases">
        <authorList>
            <consortium name="Molecular Ecology Group"/>
        </authorList>
    </citation>
    <scope>NUCLEOTIDE SEQUENCE</scope>
</reference>
<evidence type="ECO:0000313" key="3">
    <source>
        <dbReference type="Proteomes" id="UP000678393"/>
    </source>
</evidence>
<gene>
    <name evidence="2" type="ORF">CUNI_LOCUS591</name>
</gene>
<protein>
    <recommendedName>
        <fullName evidence="1">WAP domain-containing protein</fullName>
    </recommendedName>
</protein>
<dbReference type="AlphaFoldDB" id="A0A8S3YCS7"/>
<dbReference type="Gene3D" id="4.10.75.10">
    <property type="entry name" value="Elafin-like"/>
    <property type="match status" value="1"/>
</dbReference>
<dbReference type="Pfam" id="PF00095">
    <property type="entry name" value="WAP"/>
    <property type="match status" value="1"/>
</dbReference>
<feature type="domain" description="WAP" evidence="1">
    <location>
        <begin position="1"/>
        <end position="52"/>
    </location>
</feature>
<keyword evidence="3" id="KW-1185">Reference proteome</keyword>
<proteinExistence type="predicted"/>
<dbReference type="PROSITE" id="PS51390">
    <property type="entry name" value="WAP"/>
    <property type="match status" value="1"/>
</dbReference>
<evidence type="ECO:0000313" key="2">
    <source>
        <dbReference type="EMBL" id="CAG5115033.1"/>
    </source>
</evidence>
<dbReference type="Proteomes" id="UP000678393">
    <property type="component" value="Unassembled WGS sequence"/>
</dbReference>
<dbReference type="GO" id="GO:0005576">
    <property type="term" value="C:extracellular region"/>
    <property type="evidence" value="ECO:0007669"/>
    <property type="project" value="InterPro"/>
</dbReference>
<dbReference type="EMBL" id="CAJHNH020000069">
    <property type="protein sequence ID" value="CAG5115033.1"/>
    <property type="molecule type" value="Genomic_DNA"/>
</dbReference>
<evidence type="ECO:0000259" key="1">
    <source>
        <dbReference type="PROSITE" id="PS51390"/>
    </source>
</evidence>
<feature type="non-terminal residue" evidence="2">
    <location>
        <position position="1"/>
    </location>
</feature>
<comment type="caution">
    <text evidence="2">The sequence shown here is derived from an EMBL/GenBank/DDBJ whole genome shotgun (WGS) entry which is preliminary data.</text>
</comment>
<sequence length="55" mass="6145">QCPLVSSSYSLDYIYCSFISHEHKCITNKDCNGDNEKCCPNSCGSTVCKKVYSLK</sequence>
<accession>A0A8S3YCS7</accession>
<organism evidence="2 3">
    <name type="scientific">Candidula unifasciata</name>
    <dbReference type="NCBI Taxonomy" id="100452"/>
    <lineage>
        <taxon>Eukaryota</taxon>
        <taxon>Metazoa</taxon>
        <taxon>Spiralia</taxon>
        <taxon>Lophotrochozoa</taxon>
        <taxon>Mollusca</taxon>
        <taxon>Gastropoda</taxon>
        <taxon>Heterobranchia</taxon>
        <taxon>Euthyneura</taxon>
        <taxon>Panpulmonata</taxon>
        <taxon>Eupulmonata</taxon>
        <taxon>Stylommatophora</taxon>
        <taxon>Helicina</taxon>
        <taxon>Helicoidea</taxon>
        <taxon>Geomitridae</taxon>
        <taxon>Candidula</taxon>
    </lineage>
</organism>
<dbReference type="InterPro" id="IPR008197">
    <property type="entry name" value="WAP_dom"/>
</dbReference>
<dbReference type="GO" id="GO:0030414">
    <property type="term" value="F:peptidase inhibitor activity"/>
    <property type="evidence" value="ECO:0007669"/>
    <property type="project" value="InterPro"/>
</dbReference>
<dbReference type="InterPro" id="IPR036645">
    <property type="entry name" value="Elafin-like_sf"/>
</dbReference>
<dbReference type="OrthoDB" id="6060011at2759"/>